<evidence type="ECO:0000313" key="8">
    <source>
        <dbReference type="EMBL" id="MXP20023.1"/>
    </source>
</evidence>
<keyword evidence="9" id="KW-1185">Reference proteome</keyword>
<name>A0A6L7GKL4_9ACTN</name>
<evidence type="ECO:0000256" key="6">
    <source>
        <dbReference type="SAM" id="Phobius"/>
    </source>
</evidence>
<dbReference type="PANTHER" id="PTHR34187">
    <property type="entry name" value="FGR18P"/>
    <property type="match status" value="1"/>
</dbReference>
<keyword evidence="2" id="KW-1003">Cell membrane</keyword>
<keyword evidence="3 6" id="KW-0812">Transmembrane</keyword>
<dbReference type="Proteomes" id="UP000475545">
    <property type="component" value="Unassembled WGS sequence"/>
</dbReference>
<dbReference type="InterPro" id="IPR052053">
    <property type="entry name" value="IM_YidH-like"/>
</dbReference>
<dbReference type="InterPro" id="IPR003807">
    <property type="entry name" value="DUF202"/>
</dbReference>
<keyword evidence="4 6" id="KW-1133">Transmembrane helix</keyword>
<evidence type="ECO:0000259" key="7">
    <source>
        <dbReference type="Pfam" id="PF02656"/>
    </source>
</evidence>
<dbReference type="GO" id="GO:0005886">
    <property type="term" value="C:plasma membrane"/>
    <property type="evidence" value="ECO:0007669"/>
    <property type="project" value="UniProtKB-SubCell"/>
</dbReference>
<evidence type="ECO:0000256" key="5">
    <source>
        <dbReference type="ARBA" id="ARBA00023136"/>
    </source>
</evidence>
<accession>A0A6L7GKL4</accession>
<dbReference type="AlphaFoldDB" id="A0A6L7GKL4"/>
<dbReference type="EMBL" id="WMBR01000001">
    <property type="protein sequence ID" value="MXP20023.1"/>
    <property type="molecule type" value="Genomic_DNA"/>
</dbReference>
<sequence>MVSDTQRWPKWVYRDSDEPDYRFTLANERTFLAWIRTALAMVAAGVAVNAFDLGIPRAVQHLMAAALVFLGILCAGASWSRWARAEYALRRGRPLPASWTSAILAAAIVVLGLILLVVL</sequence>
<dbReference type="Pfam" id="PF02656">
    <property type="entry name" value="DUF202"/>
    <property type="match status" value="1"/>
</dbReference>
<organism evidence="8 9">
    <name type="scientific">Gordonia mangrovi</name>
    <dbReference type="NCBI Taxonomy" id="2665643"/>
    <lineage>
        <taxon>Bacteria</taxon>
        <taxon>Bacillati</taxon>
        <taxon>Actinomycetota</taxon>
        <taxon>Actinomycetes</taxon>
        <taxon>Mycobacteriales</taxon>
        <taxon>Gordoniaceae</taxon>
        <taxon>Gordonia</taxon>
    </lineage>
</organism>
<dbReference type="RefSeq" id="WP_160900198.1">
    <property type="nucleotide sequence ID" value="NZ_CP102850.1"/>
</dbReference>
<comment type="caution">
    <text evidence="8">The sequence shown here is derived from an EMBL/GenBank/DDBJ whole genome shotgun (WGS) entry which is preliminary data.</text>
</comment>
<evidence type="ECO:0000256" key="1">
    <source>
        <dbReference type="ARBA" id="ARBA00004651"/>
    </source>
</evidence>
<proteinExistence type="predicted"/>
<evidence type="ECO:0000256" key="4">
    <source>
        <dbReference type="ARBA" id="ARBA00022989"/>
    </source>
</evidence>
<feature type="domain" description="DUF202" evidence="7">
    <location>
        <begin position="22"/>
        <end position="86"/>
    </location>
</feature>
<protein>
    <submittedName>
        <fullName evidence="8">DUF202 domain-containing protein</fullName>
    </submittedName>
</protein>
<feature type="transmembrane region" description="Helical" evidence="6">
    <location>
        <begin position="99"/>
        <end position="118"/>
    </location>
</feature>
<evidence type="ECO:0000256" key="3">
    <source>
        <dbReference type="ARBA" id="ARBA00022692"/>
    </source>
</evidence>
<dbReference type="PANTHER" id="PTHR34187:SF2">
    <property type="entry name" value="DUF202 DOMAIN-CONTAINING PROTEIN"/>
    <property type="match status" value="1"/>
</dbReference>
<feature type="transmembrane region" description="Helical" evidence="6">
    <location>
        <begin position="58"/>
        <end position="79"/>
    </location>
</feature>
<feature type="transmembrane region" description="Helical" evidence="6">
    <location>
        <begin position="31"/>
        <end position="51"/>
    </location>
</feature>
<keyword evidence="5 6" id="KW-0472">Membrane</keyword>
<evidence type="ECO:0000256" key="2">
    <source>
        <dbReference type="ARBA" id="ARBA00022475"/>
    </source>
</evidence>
<reference evidence="8 9" key="1">
    <citation type="submission" date="2019-11" db="EMBL/GenBank/DDBJ databases">
        <title>Gordonia sp. nov., a novel actinobacterium isolated from mangrove soil in Hainan.</title>
        <authorList>
            <person name="Huang X."/>
            <person name="Xie Y."/>
            <person name="Chu X."/>
            <person name="Xiao K."/>
        </authorList>
    </citation>
    <scope>NUCLEOTIDE SEQUENCE [LARGE SCALE GENOMIC DNA]</scope>
    <source>
        <strain evidence="8 9">HNM0687</strain>
    </source>
</reference>
<evidence type="ECO:0000313" key="9">
    <source>
        <dbReference type="Proteomes" id="UP000475545"/>
    </source>
</evidence>
<comment type="subcellular location">
    <subcellularLocation>
        <location evidence="1">Cell membrane</location>
        <topology evidence="1">Multi-pass membrane protein</topology>
    </subcellularLocation>
</comment>
<gene>
    <name evidence="8" type="ORF">GIY30_01400</name>
</gene>